<dbReference type="InterPro" id="IPR016181">
    <property type="entry name" value="Acyl_CoA_acyltransferase"/>
</dbReference>
<evidence type="ECO:0000313" key="2">
    <source>
        <dbReference type="Proteomes" id="UP000293347"/>
    </source>
</evidence>
<evidence type="ECO:0008006" key="3">
    <source>
        <dbReference type="Google" id="ProtNLM"/>
    </source>
</evidence>
<comment type="caution">
    <text evidence="1">The sequence shown here is derived from an EMBL/GenBank/DDBJ whole genome shotgun (WGS) entry which is preliminary data.</text>
</comment>
<sequence length="235" mass="26190">MVLKFRAFKATHDPETCKNFLKGHVSVLEDYGITNITTNNNLWMDMDCVWGVVAETEDGEMVGGIRVQLADGIHPLPVEKAVGYMDPTLYDMVKQFIPEGVGELCALWNAKKVAGMGISILLTRAGIAITNQIKCKTLMGICGGYTLKMFKKVGFVIDNTLGNGGEFIYPNEEYIAWVLGILNAKELETAEDYDRERMLSLRNTPVQEFTEPSKNNEVVEIKYNLLIPIKSTGNE</sequence>
<evidence type="ECO:0000313" key="1">
    <source>
        <dbReference type="EMBL" id="TCD01050.1"/>
    </source>
</evidence>
<accession>A0A4R0NJY8</accession>
<dbReference type="RefSeq" id="WP_131595745.1">
    <property type="nucleotide sequence ID" value="NZ_SJSL01000002.1"/>
</dbReference>
<dbReference type="AlphaFoldDB" id="A0A4R0NJY8"/>
<organism evidence="1 2">
    <name type="scientific">Pedobacter psychroterrae</name>
    <dbReference type="NCBI Taxonomy" id="2530453"/>
    <lineage>
        <taxon>Bacteria</taxon>
        <taxon>Pseudomonadati</taxon>
        <taxon>Bacteroidota</taxon>
        <taxon>Sphingobacteriia</taxon>
        <taxon>Sphingobacteriales</taxon>
        <taxon>Sphingobacteriaceae</taxon>
        <taxon>Pedobacter</taxon>
    </lineage>
</organism>
<name>A0A4R0NJY8_9SPHI</name>
<reference evidence="1 2" key="1">
    <citation type="submission" date="2019-02" db="EMBL/GenBank/DDBJ databases">
        <title>Pedobacter sp. RP-1-14 sp. nov., isolated from Arctic soil.</title>
        <authorList>
            <person name="Dahal R.H."/>
        </authorList>
    </citation>
    <scope>NUCLEOTIDE SEQUENCE [LARGE SCALE GENOMIC DNA]</scope>
    <source>
        <strain evidence="1 2">RP-1-14</strain>
    </source>
</reference>
<dbReference type="EMBL" id="SJSL01000002">
    <property type="protein sequence ID" value="TCD01050.1"/>
    <property type="molecule type" value="Genomic_DNA"/>
</dbReference>
<protein>
    <recommendedName>
        <fullName evidence="3">N-acetyltransferase domain-containing protein</fullName>
    </recommendedName>
</protein>
<dbReference type="OrthoDB" id="660041at2"/>
<dbReference type="Proteomes" id="UP000293347">
    <property type="component" value="Unassembled WGS sequence"/>
</dbReference>
<gene>
    <name evidence="1" type="ORF">EZ437_09780</name>
</gene>
<dbReference type="SUPFAM" id="SSF55729">
    <property type="entry name" value="Acyl-CoA N-acyltransferases (Nat)"/>
    <property type="match status" value="1"/>
</dbReference>
<proteinExistence type="predicted"/>
<keyword evidence="2" id="KW-1185">Reference proteome</keyword>